<dbReference type="Pfam" id="PF00931">
    <property type="entry name" value="NB-ARC"/>
    <property type="match status" value="1"/>
</dbReference>
<dbReference type="AlphaFoldDB" id="A0AAV0L3F5"/>
<evidence type="ECO:0000313" key="7">
    <source>
        <dbReference type="Proteomes" id="UP001154282"/>
    </source>
</evidence>
<dbReference type="Gene3D" id="1.10.8.430">
    <property type="entry name" value="Helical domain of apoptotic protease-activating factors"/>
    <property type="match status" value="1"/>
</dbReference>
<dbReference type="SUPFAM" id="SSF52200">
    <property type="entry name" value="Toll/Interleukin receptor TIR domain"/>
    <property type="match status" value="1"/>
</dbReference>
<dbReference type="GO" id="GO:0006952">
    <property type="term" value="P:defense response"/>
    <property type="evidence" value="ECO:0007669"/>
    <property type="project" value="UniProtKB-KW"/>
</dbReference>
<keyword evidence="4" id="KW-0520">NAD</keyword>
<evidence type="ECO:0000256" key="4">
    <source>
        <dbReference type="ARBA" id="ARBA00023027"/>
    </source>
</evidence>
<sequence length="523" mass="60094">MESVLAASSSVLSSALPPGEYEVFLSFRGPDVRNTFADHLYTSLHRSRIRTFRDEEELRKGEGIAPSLVQAIPNSKIYVPILTKQYASSKWCLQELAQMVGCWKQKKGHLILPIFYFVDPRDARHQHGSYQEAFEQHARKHSPETVNEWKEALREVGQMKGWHVTESDSQGAIIEQIVSEVELHLRGIYALVTDELVGIDSHVEEVMALLNTPSSIGKVVGIHGMGGIGEGINTIKERVCNHKVLIVIDDIDDRFEFDKIIGNLGDFSFDSRFMFTTRYKRVLDFFPGCKLYEIGEMSHPLSLQLFSKHAFAMDSPPMEDVVISEEFVKVAAGLPLALKVIGSLLFRRERKFWEEKLIELQGIPSTTENKVQERLKISYNELSHNEKQIFLDIACFFIGTHKDLIYYMWSGCDFYPESGITTLIHRSLMKLDEGNHFWMHDHIKDLGRAIVREEDIQHPYNRSRIWSADDALDMFRNARVKIFVNGLMIFGPHINEKVLDNNYIYICVMTSFFSFTVFRELNG</sequence>
<dbReference type="InterPro" id="IPR027417">
    <property type="entry name" value="P-loop_NTPase"/>
</dbReference>
<evidence type="ECO:0000256" key="1">
    <source>
        <dbReference type="ARBA" id="ARBA00022614"/>
    </source>
</evidence>
<name>A0AAV0L3F5_9ROSI</name>
<dbReference type="PANTHER" id="PTHR11017">
    <property type="entry name" value="LEUCINE-RICH REPEAT-CONTAINING PROTEIN"/>
    <property type="match status" value="1"/>
</dbReference>
<dbReference type="PROSITE" id="PS50104">
    <property type="entry name" value="TIR"/>
    <property type="match status" value="1"/>
</dbReference>
<dbReference type="PANTHER" id="PTHR11017:SF570">
    <property type="entry name" value="DISEASE RESISTANCE PROTEIN (TIR-NBS CLASS)-RELATED"/>
    <property type="match status" value="1"/>
</dbReference>
<dbReference type="GO" id="GO:0043531">
    <property type="term" value="F:ADP binding"/>
    <property type="evidence" value="ECO:0007669"/>
    <property type="project" value="InterPro"/>
</dbReference>
<dbReference type="InterPro" id="IPR036390">
    <property type="entry name" value="WH_DNA-bd_sf"/>
</dbReference>
<protein>
    <recommendedName>
        <fullName evidence="5">TIR domain-containing protein</fullName>
    </recommendedName>
</protein>
<gene>
    <name evidence="6" type="ORF">LITE_LOCUS22027</name>
</gene>
<dbReference type="EMBL" id="CAMGYJ010000006">
    <property type="protein sequence ID" value="CAI0429219.1"/>
    <property type="molecule type" value="Genomic_DNA"/>
</dbReference>
<dbReference type="SUPFAM" id="SSF46785">
    <property type="entry name" value="Winged helix' DNA-binding domain"/>
    <property type="match status" value="1"/>
</dbReference>
<dbReference type="InterPro" id="IPR058192">
    <property type="entry name" value="WHD_ROQ1-like"/>
</dbReference>
<dbReference type="Gene3D" id="3.40.50.10140">
    <property type="entry name" value="Toll/interleukin-1 receptor homology (TIR) domain"/>
    <property type="match status" value="1"/>
</dbReference>
<comment type="caution">
    <text evidence="6">The sequence shown here is derived from an EMBL/GenBank/DDBJ whole genome shotgun (WGS) entry which is preliminary data.</text>
</comment>
<evidence type="ECO:0000259" key="5">
    <source>
        <dbReference type="PROSITE" id="PS50104"/>
    </source>
</evidence>
<accession>A0AAV0L3F5</accession>
<dbReference type="InterPro" id="IPR000157">
    <property type="entry name" value="TIR_dom"/>
</dbReference>
<dbReference type="InterPro" id="IPR002182">
    <property type="entry name" value="NB-ARC"/>
</dbReference>
<keyword evidence="1" id="KW-0433">Leucine-rich repeat</keyword>
<evidence type="ECO:0000313" key="6">
    <source>
        <dbReference type="EMBL" id="CAI0429219.1"/>
    </source>
</evidence>
<keyword evidence="7" id="KW-1185">Reference proteome</keyword>
<dbReference type="SUPFAM" id="SSF52540">
    <property type="entry name" value="P-loop containing nucleoside triphosphate hydrolases"/>
    <property type="match status" value="1"/>
</dbReference>
<dbReference type="GO" id="GO:0007165">
    <property type="term" value="P:signal transduction"/>
    <property type="evidence" value="ECO:0007669"/>
    <property type="project" value="InterPro"/>
</dbReference>
<keyword evidence="3" id="KW-0611">Plant defense</keyword>
<proteinExistence type="predicted"/>
<evidence type="ECO:0000256" key="3">
    <source>
        <dbReference type="ARBA" id="ARBA00022821"/>
    </source>
</evidence>
<dbReference type="Proteomes" id="UP001154282">
    <property type="component" value="Unassembled WGS sequence"/>
</dbReference>
<dbReference type="Pfam" id="PF23282">
    <property type="entry name" value="WHD_ROQ1"/>
    <property type="match status" value="1"/>
</dbReference>
<dbReference type="InterPro" id="IPR042197">
    <property type="entry name" value="Apaf_helical"/>
</dbReference>
<reference evidence="6" key="1">
    <citation type="submission" date="2022-08" db="EMBL/GenBank/DDBJ databases">
        <authorList>
            <person name="Gutierrez-Valencia J."/>
        </authorList>
    </citation>
    <scope>NUCLEOTIDE SEQUENCE</scope>
</reference>
<feature type="domain" description="TIR" evidence="5">
    <location>
        <begin position="19"/>
        <end position="185"/>
    </location>
</feature>
<evidence type="ECO:0000256" key="2">
    <source>
        <dbReference type="ARBA" id="ARBA00022737"/>
    </source>
</evidence>
<dbReference type="Pfam" id="PF01582">
    <property type="entry name" value="TIR"/>
    <property type="match status" value="1"/>
</dbReference>
<dbReference type="FunFam" id="3.40.50.10140:FF:000007">
    <property type="entry name" value="Disease resistance protein (TIR-NBS-LRR class)"/>
    <property type="match status" value="1"/>
</dbReference>
<dbReference type="InterPro" id="IPR035897">
    <property type="entry name" value="Toll_tir_struct_dom_sf"/>
</dbReference>
<dbReference type="InterPro" id="IPR044974">
    <property type="entry name" value="Disease_R_plants"/>
</dbReference>
<dbReference type="SMART" id="SM00255">
    <property type="entry name" value="TIR"/>
    <property type="match status" value="1"/>
</dbReference>
<keyword evidence="2" id="KW-0677">Repeat</keyword>
<organism evidence="6 7">
    <name type="scientific">Linum tenue</name>
    <dbReference type="NCBI Taxonomy" id="586396"/>
    <lineage>
        <taxon>Eukaryota</taxon>
        <taxon>Viridiplantae</taxon>
        <taxon>Streptophyta</taxon>
        <taxon>Embryophyta</taxon>
        <taxon>Tracheophyta</taxon>
        <taxon>Spermatophyta</taxon>
        <taxon>Magnoliopsida</taxon>
        <taxon>eudicotyledons</taxon>
        <taxon>Gunneridae</taxon>
        <taxon>Pentapetalae</taxon>
        <taxon>rosids</taxon>
        <taxon>fabids</taxon>
        <taxon>Malpighiales</taxon>
        <taxon>Linaceae</taxon>
        <taxon>Linum</taxon>
    </lineage>
</organism>